<comment type="caution">
    <text evidence="1">The sequence shown here is derived from an EMBL/GenBank/DDBJ whole genome shotgun (WGS) entry which is preliminary data.</text>
</comment>
<accession>A0ABS9L2G1</accession>
<dbReference type="Proteomes" id="UP001165368">
    <property type="component" value="Unassembled WGS sequence"/>
</dbReference>
<dbReference type="RefSeq" id="WP_237817947.1">
    <property type="nucleotide sequence ID" value="NZ_JAKLTQ010000001.1"/>
</dbReference>
<name>A0ABS9L2G1_9MICC</name>
<proteinExistence type="predicted"/>
<protein>
    <submittedName>
        <fullName evidence="1">Uncharacterized protein</fullName>
    </submittedName>
</protein>
<evidence type="ECO:0000313" key="1">
    <source>
        <dbReference type="EMBL" id="MCG2620865.1"/>
    </source>
</evidence>
<reference evidence="1" key="1">
    <citation type="submission" date="2022-01" db="EMBL/GenBank/DDBJ databases">
        <authorList>
            <person name="Jo J.-H."/>
            <person name="Im W.-T."/>
        </authorList>
    </citation>
    <scope>NUCLEOTIDE SEQUENCE</scope>
    <source>
        <strain evidence="1">I2-34</strain>
    </source>
</reference>
<gene>
    <name evidence="1" type="ORF">LVY72_02930</name>
</gene>
<organism evidence="1 2">
    <name type="scientific">Arthrobacter hankyongi</name>
    <dbReference type="NCBI Taxonomy" id="2904801"/>
    <lineage>
        <taxon>Bacteria</taxon>
        <taxon>Bacillati</taxon>
        <taxon>Actinomycetota</taxon>
        <taxon>Actinomycetes</taxon>
        <taxon>Micrococcales</taxon>
        <taxon>Micrococcaceae</taxon>
        <taxon>Arthrobacter</taxon>
    </lineage>
</organism>
<dbReference type="EMBL" id="JAKLTQ010000001">
    <property type="protein sequence ID" value="MCG2620865.1"/>
    <property type="molecule type" value="Genomic_DNA"/>
</dbReference>
<sequence>MGIVPDRNTLMELRRLGLRLDEIAEKYGVTESAVWAALFRDPAQAS</sequence>
<evidence type="ECO:0000313" key="2">
    <source>
        <dbReference type="Proteomes" id="UP001165368"/>
    </source>
</evidence>
<keyword evidence="2" id="KW-1185">Reference proteome</keyword>